<accession>A0ABD3MR02</accession>
<evidence type="ECO:0000313" key="4">
    <source>
        <dbReference type="EMBL" id="KAL3762915.1"/>
    </source>
</evidence>
<protein>
    <recommendedName>
        <fullName evidence="3">Trigger factor ribosome-binding bacterial domain-containing protein</fullName>
    </recommendedName>
</protein>
<feature type="region of interest" description="Disordered" evidence="1">
    <location>
        <begin position="148"/>
        <end position="168"/>
    </location>
</feature>
<gene>
    <name evidence="4" type="ORF">ACHAWU_001062</name>
</gene>
<name>A0ABD3MR02_9STRA</name>
<keyword evidence="2" id="KW-0732">Signal</keyword>
<keyword evidence="5" id="KW-1185">Reference proteome</keyword>
<dbReference type="InterPro" id="IPR008881">
    <property type="entry name" value="Trigger_fac_ribosome-bd_bac"/>
</dbReference>
<evidence type="ECO:0000256" key="2">
    <source>
        <dbReference type="SAM" id="SignalP"/>
    </source>
</evidence>
<dbReference type="EMBL" id="JALLBG020000130">
    <property type="protein sequence ID" value="KAL3762915.1"/>
    <property type="molecule type" value="Genomic_DNA"/>
</dbReference>
<dbReference type="InterPro" id="IPR036611">
    <property type="entry name" value="Trigger_fac_ribosome-bd_sf"/>
</dbReference>
<proteinExistence type="predicted"/>
<reference evidence="4 5" key="1">
    <citation type="submission" date="2024-10" db="EMBL/GenBank/DDBJ databases">
        <title>Updated reference genomes for cyclostephanoid diatoms.</title>
        <authorList>
            <person name="Roberts W.R."/>
            <person name="Alverson A.J."/>
        </authorList>
    </citation>
    <scope>NUCLEOTIDE SEQUENCE [LARGE SCALE GENOMIC DNA]</scope>
    <source>
        <strain evidence="4 5">AJA232-27</strain>
    </source>
</reference>
<evidence type="ECO:0000259" key="3">
    <source>
        <dbReference type="Pfam" id="PF05697"/>
    </source>
</evidence>
<feature type="domain" description="Trigger factor ribosome-binding bacterial" evidence="3">
    <location>
        <begin position="78"/>
        <end position="140"/>
    </location>
</feature>
<dbReference type="Pfam" id="PF05697">
    <property type="entry name" value="Trigger_N"/>
    <property type="match status" value="1"/>
</dbReference>
<organism evidence="4 5">
    <name type="scientific">Discostella pseudostelligera</name>
    <dbReference type="NCBI Taxonomy" id="259834"/>
    <lineage>
        <taxon>Eukaryota</taxon>
        <taxon>Sar</taxon>
        <taxon>Stramenopiles</taxon>
        <taxon>Ochrophyta</taxon>
        <taxon>Bacillariophyta</taxon>
        <taxon>Coscinodiscophyceae</taxon>
        <taxon>Thalassiosirophycidae</taxon>
        <taxon>Stephanodiscales</taxon>
        <taxon>Stephanodiscaceae</taxon>
        <taxon>Discostella</taxon>
    </lineage>
</organism>
<evidence type="ECO:0000313" key="5">
    <source>
        <dbReference type="Proteomes" id="UP001530293"/>
    </source>
</evidence>
<feature type="signal peptide" evidence="2">
    <location>
        <begin position="1"/>
        <end position="19"/>
    </location>
</feature>
<feature type="chain" id="PRO_5044790855" description="Trigger factor ribosome-binding bacterial domain-containing protein" evidence="2">
    <location>
        <begin position="20"/>
        <end position="233"/>
    </location>
</feature>
<comment type="caution">
    <text evidence="4">The sequence shown here is derived from an EMBL/GenBank/DDBJ whole genome shotgun (WGS) entry which is preliminary data.</text>
</comment>
<evidence type="ECO:0000256" key="1">
    <source>
        <dbReference type="SAM" id="MobiDB-lite"/>
    </source>
</evidence>
<dbReference type="SUPFAM" id="SSF102735">
    <property type="entry name" value="Trigger factor ribosome-binding domain"/>
    <property type="match status" value="1"/>
</dbReference>
<dbReference type="Gene3D" id="3.30.70.1050">
    <property type="entry name" value="Trigger factor ribosome-binding domain"/>
    <property type="match status" value="1"/>
</dbReference>
<sequence>MKPFRCVLLLVATAVLGEAFQPSLRHSMVLRAEEEKWAGEVVKDGRIRGCTITPDSETEFTIQIDGVEADLGNFGAVVYRKITADAKKQRFQGFRPGTIPPHLLPAYKTFAMDEVAREAVLEAMQQNNIRPFDSARVDMLIEQVAIPPKQKSKKKKGNIESNEESTTRWETFDTMGEALKAGWEVSNAVKICHTFCISLALNSVYSISTQPGQSFSFVAKKCKGQKVEPVASQ</sequence>
<dbReference type="Proteomes" id="UP001530293">
    <property type="component" value="Unassembled WGS sequence"/>
</dbReference>
<dbReference type="AlphaFoldDB" id="A0ABD3MR02"/>